<dbReference type="PANTHER" id="PTHR35089:SF1">
    <property type="entry name" value="CHAPERONE PROTEIN SKP"/>
    <property type="match status" value="1"/>
</dbReference>
<protein>
    <submittedName>
        <fullName evidence="4">OmpH family outer membrane protein</fullName>
    </submittedName>
</protein>
<dbReference type="Pfam" id="PF03938">
    <property type="entry name" value="OmpH"/>
    <property type="match status" value="1"/>
</dbReference>
<evidence type="ECO:0000256" key="2">
    <source>
        <dbReference type="ARBA" id="ARBA00022729"/>
    </source>
</evidence>
<keyword evidence="2 3" id="KW-0732">Signal</keyword>
<dbReference type="SUPFAM" id="SSF111384">
    <property type="entry name" value="OmpH-like"/>
    <property type="match status" value="1"/>
</dbReference>
<dbReference type="SMART" id="SM00935">
    <property type="entry name" value="OmpH"/>
    <property type="match status" value="1"/>
</dbReference>
<accession>A0ABU7H1K2</accession>
<sequence>MKKILILIAFLFSVIGASAQKFAFVDSEYILKHMPEYKSALSQLDGSSNQWQTQVELKFKEVERLYKSYQADQVLLSEEIRRRRENEIVETEKEAKEFQRSKFGPEGELFKLRNELIKPIQNKVSDAIATLAKSKYIDFVFDRGSDATMMIYANSSYDLSNEVIIKLGYKPGTVVN</sequence>
<proteinExistence type="inferred from homology"/>
<comment type="similarity">
    <text evidence="1">Belongs to the Skp family.</text>
</comment>
<dbReference type="Proteomes" id="UP001337681">
    <property type="component" value="Unassembled WGS sequence"/>
</dbReference>
<evidence type="ECO:0000256" key="1">
    <source>
        <dbReference type="ARBA" id="ARBA00009091"/>
    </source>
</evidence>
<evidence type="ECO:0000313" key="5">
    <source>
        <dbReference type="Proteomes" id="UP001337681"/>
    </source>
</evidence>
<organism evidence="4 5">
    <name type="scientific">Pedobacter flavus</name>
    <dbReference type="NCBI Taxonomy" id="3113906"/>
    <lineage>
        <taxon>Bacteria</taxon>
        <taxon>Pseudomonadati</taxon>
        <taxon>Bacteroidota</taxon>
        <taxon>Sphingobacteriia</taxon>
        <taxon>Sphingobacteriales</taxon>
        <taxon>Sphingobacteriaceae</taxon>
        <taxon>Pedobacter</taxon>
    </lineage>
</organism>
<dbReference type="InterPro" id="IPR005632">
    <property type="entry name" value="Chaperone_Skp"/>
</dbReference>
<evidence type="ECO:0000256" key="3">
    <source>
        <dbReference type="SAM" id="SignalP"/>
    </source>
</evidence>
<evidence type="ECO:0000313" key="4">
    <source>
        <dbReference type="EMBL" id="MEE1885192.1"/>
    </source>
</evidence>
<keyword evidence="5" id="KW-1185">Reference proteome</keyword>
<dbReference type="EMBL" id="JAZDQU010000002">
    <property type="protein sequence ID" value="MEE1885192.1"/>
    <property type="molecule type" value="Genomic_DNA"/>
</dbReference>
<dbReference type="InterPro" id="IPR024930">
    <property type="entry name" value="Skp_dom_sf"/>
</dbReference>
<dbReference type="PANTHER" id="PTHR35089">
    <property type="entry name" value="CHAPERONE PROTEIN SKP"/>
    <property type="match status" value="1"/>
</dbReference>
<feature type="signal peptide" evidence="3">
    <location>
        <begin position="1"/>
        <end position="19"/>
    </location>
</feature>
<dbReference type="RefSeq" id="WP_330146093.1">
    <property type="nucleotide sequence ID" value="NZ_JAZDQU010000002.1"/>
</dbReference>
<feature type="chain" id="PRO_5046749074" evidence="3">
    <location>
        <begin position="20"/>
        <end position="176"/>
    </location>
</feature>
<dbReference type="Gene3D" id="3.30.910.20">
    <property type="entry name" value="Skp domain"/>
    <property type="match status" value="1"/>
</dbReference>
<comment type="caution">
    <text evidence="4">The sequence shown here is derived from an EMBL/GenBank/DDBJ whole genome shotgun (WGS) entry which is preliminary data.</text>
</comment>
<reference evidence="4 5" key="1">
    <citation type="submission" date="2024-01" db="EMBL/GenBank/DDBJ databases">
        <title>Pedobacter sp. nov., isolated from oil-contaminated soil.</title>
        <authorList>
            <person name="Le N.T.T."/>
        </authorList>
    </citation>
    <scope>NUCLEOTIDE SEQUENCE [LARGE SCALE GENOMIC DNA]</scope>
    <source>
        <strain evidence="4 5">VNH31</strain>
    </source>
</reference>
<name>A0ABU7H1K2_9SPHI</name>
<gene>
    <name evidence="4" type="ORF">VRU49_07140</name>
</gene>